<dbReference type="Pfam" id="PF03403">
    <property type="entry name" value="PAF-AH_p_II"/>
    <property type="match status" value="1"/>
</dbReference>
<evidence type="ECO:0000256" key="2">
    <source>
        <dbReference type="ARBA" id="ARBA00022963"/>
    </source>
</evidence>
<keyword evidence="3" id="KW-0443">Lipid metabolism</keyword>
<feature type="signal peptide" evidence="5">
    <location>
        <begin position="1"/>
        <end position="26"/>
    </location>
</feature>
<feature type="chain" id="PRO_5046168204" evidence="5">
    <location>
        <begin position="27"/>
        <end position="415"/>
    </location>
</feature>
<dbReference type="InterPro" id="IPR029058">
    <property type="entry name" value="AB_hydrolase_fold"/>
</dbReference>
<organism evidence="6 7">
    <name type="scientific">Pseudonocardia xinjiangensis</name>
    <dbReference type="NCBI Taxonomy" id="75289"/>
    <lineage>
        <taxon>Bacteria</taxon>
        <taxon>Bacillati</taxon>
        <taxon>Actinomycetota</taxon>
        <taxon>Actinomycetes</taxon>
        <taxon>Pseudonocardiales</taxon>
        <taxon>Pseudonocardiaceae</taxon>
        <taxon>Pseudonocardia</taxon>
    </lineage>
</organism>
<dbReference type="EMBL" id="JAAXKY010000111">
    <property type="protein sequence ID" value="NMH80702.1"/>
    <property type="molecule type" value="Genomic_DNA"/>
</dbReference>
<feature type="compositionally biased region" description="Basic and acidic residues" evidence="4">
    <location>
        <begin position="59"/>
        <end position="70"/>
    </location>
</feature>
<keyword evidence="7" id="KW-1185">Reference proteome</keyword>
<keyword evidence="2" id="KW-0442">Lipid degradation</keyword>
<feature type="region of interest" description="Disordered" evidence="4">
    <location>
        <begin position="43"/>
        <end position="79"/>
    </location>
</feature>
<dbReference type="Gene3D" id="3.40.50.1820">
    <property type="entry name" value="alpha/beta hydrolase"/>
    <property type="match status" value="1"/>
</dbReference>
<evidence type="ECO:0000256" key="4">
    <source>
        <dbReference type="SAM" id="MobiDB-lite"/>
    </source>
</evidence>
<keyword evidence="1" id="KW-0378">Hydrolase</keyword>
<proteinExistence type="predicted"/>
<gene>
    <name evidence="6" type="ORF">HF577_26885</name>
</gene>
<evidence type="ECO:0000313" key="7">
    <source>
        <dbReference type="Proteomes" id="UP001296706"/>
    </source>
</evidence>
<keyword evidence="5" id="KW-0732">Signal</keyword>
<evidence type="ECO:0000313" key="6">
    <source>
        <dbReference type="EMBL" id="NMH80702.1"/>
    </source>
</evidence>
<evidence type="ECO:0000256" key="1">
    <source>
        <dbReference type="ARBA" id="ARBA00022801"/>
    </source>
</evidence>
<evidence type="ECO:0000256" key="5">
    <source>
        <dbReference type="SAM" id="SignalP"/>
    </source>
</evidence>
<name>A0ABX1RK08_9PSEU</name>
<dbReference type="PANTHER" id="PTHR10272:SF0">
    <property type="entry name" value="PLATELET-ACTIVATING FACTOR ACETYLHYDROLASE"/>
    <property type="match status" value="1"/>
</dbReference>
<evidence type="ECO:0000256" key="3">
    <source>
        <dbReference type="ARBA" id="ARBA00023098"/>
    </source>
</evidence>
<comment type="caution">
    <text evidence="6">The sequence shown here is derived from an EMBL/GenBank/DDBJ whole genome shotgun (WGS) entry which is preliminary data.</text>
</comment>
<dbReference type="Proteomes" id="UP001296706">
    <property type="component" value="Unassembled WGS sequence"/>
</dbReference>
<dbReference type="SUPFAM" id="SSF53474">
    <property type="entry name" value="alpha/beta-Hydrolases"/>
    <property type="match status" value="1"/>
</dbReference>
<dbReference type="RefSeq" id="WP_169398750.1">
    <property type="nucleotide sequence ID" value="NZ_BAAAJH010000003.1"/>
</dbReference>
<accession>A0ABX1RK08</accession>
<dbReference type="PANTHER" id="PTHR10272">
    <property type="entry name" value="PLATELET-ACTIVATING FACTOR ACETYLHYDROLASE"/>
    <property type="match status" value="1"/>
</dbReference>
<reference evidence="6 7" key="1">
    <citation type="submission" date="2020-04" db="EMBL/GenBank/DDBJ databases">
        <authorList>
            <person name="Klaysubun C."/>
            <person name="Duangmal K."/>
            <person name="Lipun K."/>
        </authorList>
    </citation>
    <scope>NUCLEOTIDE SEQUENCE [LARGE SCALE GENOMIC DNA]</scope>
    <source>
        <strain evidence="6 7">JCM 11839</strain>
    </source>
</reference>
<sequence length="415" mass="43281">MTRTPLRRTATAIALGALLSAGPACASPAHEVTPAANPAPAGHVVPLTLPAPTGPHQLGTRELHLVDQTRPDPSGSADRRRELMVSLWYPAAPGAGGAAAPHLRPGVAAFYDELAARSLGSPRGTVDFAGTRTHAVTDAPVAADALGLPVLLYSPGGGQSRAMGTTLVEELASRGYVVVTIDHPASGPIAFPDRTEAPGPPADRAQMMRDRVRDVGFVIDHLAGIRAGTDAQRHGLPAGLATALDLSRIGMFGHSAGGFTAAEAMIADDRIDAGANLDGSMDPVYGEAARRGSSRPFLLMGGGTSGDDARPHNHLHSPDWAAFWQHSTGWKRDVHLPDAEHMSFTDQQVLLPQIDAALPLLDGAVATTIGTVDPERSLAAQRAYLTAFFDQHLEGRASALFDGGSPEHPNAQVVR</sequence>
<protein>
    <submittedName>
        <fullName evidence="6">Lipase</fullName>
    </submittedName>
</protein>